<dbReference type="AlphaFoldDB" id="A0A2X2SQH8"/>
<reference evidence="2 3" key="1">
    <citation type="submission" date="2018-06" db="EMBL/GenBank/DDBJ databases">
        <authorList>
            <consortium name="Pathogen Informatics"/>
            <person name="Doyle S."/>
        </authorList>
    </citation>
    <scope>NUCLEOTIDE SEQUENCE [LARGE SCALE GENOMIC DNA]</scope>
    <source>
        <strain evidence="2 3">NCTC11545</strain>
    </source>
</reference>
<sequence length="147" mass="16984">MIVISDSNIIFSCFYAPNGVIANILCNKKNPIQFIAPDYLLEEVEEHLPEIMDKVNMTKKEALTFLKEVTKNITFYKLEQIPSKYTSQAKKIVRNIDIDDYPFVALHFQEGHKIWTCDFKLINGLKEEGLDICITTSELKSKTYKKS</sequence>
<accession>A0A2X2SQH8</accession>
<name>A0A2X2SQH8_CAPOC</name>
<dbReference type="EMBL" id="UAVS01000005">
    <property type="protein sequence ID" value="SQA94124.1"/>
    <property type="molecule type" value="Genomic_DNA"/>
</dbReference>
<protein>
    <submittedName>
        <fullName evidence="2">Predicted nucleotide-binding protein</fullName>
    </submittedName>
</protein>
<organism evidence="2 3">
    <name type="scientific">Capnocytophaga ochracea</name>
    <dbReference type="NCBI Taxonomy" id="1018"/>
    <lineage>
        <taxon>Bacteria</taxon>
        <taxon>Pseudomonadati</taxon>
        <taxon>Bacteroidota</taxon>
        <taxon>Flavobacteriia</taxon>
        <taxon>Flavobacteriales</taxon>
        <taxon>Flavobacteriaceae</taxon>
        <taxon>Capnocytophaga</taxon>
    </lineage>
</organism>
<dbReference type="Pfam" id="PF10130">
    <property type="entry name" value="PIN_2"/>
    <property type="match status" value="1"/>
</dbReference>
<evidence type="ECO:0000313" key="2">
    <source>
        <dbReference type="EMBL" id="SQA94124.1"/>
    </source>
</evidence>
<dbReference type="InterPro" id="IPR002716">
    <property type="entry name" value="PIN_dom"/>
</dbReference>
<dbReference type="Proteomes" id="UP000250169">
    <property type="component" value="Unassembled WGS sequence"/>
</dbReference>
<evidence type="ECO:0000259" key="1">
    <source>
        <dbReference type="Pfam" id="PF10130"/>
    </source>
</evidence>
<proteinExistence type="predicted"/>
<feature type="domain" description="PIN" evidence="1">
    <location>
        <begin position="6"/>
        <end position="130"/>
    </location>
</feature>
<evidence type="ECO:0000313" key="3">
    <source>
        <dbReference type="Proteomes" id="UP000250169"/>
    </source>
</evidence>
<dbReference type="InterPro" id="IPR029060">
    <property type="entry name" value="PIN-like_dom_sf"/>
</dbReference>
<dbReference type="SUPFAM" id="SSF88723">
    <property type="entry name" value="PIN domain-like"/>
    <property type="match status" value="1"/>
</dbReference>
<gene>
    <name evidence="2" type="ORF">NCTC11545_01508</name>
</gene>
<dbReference type="RefSeq" id="WP_111972757.1">
    <property type="nucleotide sequence ID" value="NZ_UAVS01000005.1"/>
</dbReference>